<evidence type="ECO:0000313" key="2">
    <source>
        <dbReference type="Proteomes" id="UP000001035"/>
    </source>
</evidence>
<reference evidence="1 2" key="1">
    <citation type="journal article" date="2009" name="J. Bacteriol.">
        <title>The genome of Burkholderia cenocepacia J2315, an epidemic pathogen of cystic fibrosis patients.</title>
        <authorList>
            <person name="Holden M.T."/>
            <person name="Seth-Smith H.M."/>
            <person name="Crossman L.C."/>
            <person name="Sebaihia M."/>
            <person name="Bentley S.D."/>
            <person name="Cerdeno-Tarraga A.M."/>
            <person name="Thomson N.R."/>
            <person name="Bason N."/>
            <person name="Quail M.A."/>
            <person name="Sharp S."/>
            <person name="Cherevach I."/>
            <person name="Churcher C."/>
            <person name="Goodhead I."/>
            <person name="Hauser H."/>
            <person name="Holroyd N."/>
            <person name="Mungall K."/>
            <person name="Scott P."/>
            <person name="Walker D."/>
            <person name="White B."/>
            <person name="Rose H."/>
            <person name="Iversen P."/>
            <person name="Mil-Homens D."/>
            <person name="Rocha E.P."/>
            <person name="Fialho A.M."/>
            <person name="Baldwin A."/>
            <person name="Dowson C."/>
            <person name="Barrell B.G."/>
            <person name="Govan J.R."/>
            <person name="Vandamme P."/>
            <person name="Hart C.A."/>
            <person name="Mahenthiralingam E."/>
            <person name="Parkhill J."/>
        </authorList>
    </citation>
    <scope>NUCLEOTIDE SEQUENCE [LARGE SCALE GENOMIC DNA]</scope>
    <source>
        <strain evidence="2">ATCC BAA-245 / DSM 16553 / LMG 16656 / NCTC 13227 / J2315 / CF5610</strain>
    </source>
</reference>
<dbReference type="Proteomes" id="UP000001035">
    <property type="component" value="Chromosome 2"/>
</dbReference>
<dbReference type="KEGG" id="bcj:BCAM0005A"/>
<protein>
    <submittedName>
        <fullName evidence="1">Uncharacterized protein</fullName>
    </submittedName>
</protein>
<dbReference type="AlphaFoldDB" id="B4EFZ1"/>
<organism evidence="1 2">
    <name type="scientific">Burkholderia cenocepacia (strain ATCC BAA-245 / DSM 16553 / LMG 16656 / NCTC 13227 / J2315 / CF5610)</name>
    <name type="common">Burkholderia cepacia (strain J2315)</name>
    <dbReference type="NCBI Taxonomy" id="216591"/>
    <lineage>
        <taxon>Bacteria</taxon>
        <taxon>Pseudomonadati</taxon>
        <taxon>Pseudomonadota</taxon>
        <taxon>Betaproteobacteria</taxon>
        <taxon>Burkholderiales</taxon>
        <taxon>Burkholderiaceae</taxon>
        <taxon>Burkholderia</taxon>
        <taxon>Burkholderia cepacia complex</taxon>
    </lineage>
</organism>
<dbReference type="HOGENOM" id="CLU_2749919_0_0_4"/>
<name>B4EFZ1_BURCJ</name>
<keyword evidence="2" id="KW-1185">Reference proteome</keyword>
<accession>B4EFZ1</accession>
<dbReference type="EMBL" id="AM747721">
    <property type="protein sequence ID" value="CAR53860.1"/>
    <property type="molecule type" value="Genomic_DNA"/>
</dbReference>
<evidence type="ECO:0000313" key="1">
    <source>
        <dbReference type="EMBL" id="CAR53860.1"/>
    </source>
</evidence>
<gene>
    <name evidence="1" type="ORF">BCAM0005A</name>
</gene>
<proteinExistence type="predicted"/>
<sequence>MEPALCLTAQFSACADIGENLQDPLHAPILPIFWADLAKGEVSRDSTGICCEDFREANAILHSKSALGGL</sequence>